<protein>
    <recommendedName>
        <fullName evidence="3">Flagellar protein FliT</fullName>
    </recommendedName>
</protein>
<organism evidence="1 2">
    <name type="scientific">Parashewanella spongiae</name>
    <dbReference type="NCBI Taxonomy" id="342950"/>
    <lineage>
        <taxon>Bacteria</taxon>
        <taxon>Pseudomonadati</taxon>
        <taxon>Pseudomonadota</taxon>
        <taxon>Gammaproteobacteria</taxon>
        <taxon>Alteromonadales</taxon>
        <taxon>Shewanellaceae</taxon>
        <taxon>Parashewanella</taxon>
    </lineage>
</organism>
<evidence type="ECO:0000313" key="1">
    <source>
        <dbReference type="EMBL" id="RJY19578.1"/>
    </source>
</evidence>
<comment type="caution">
    <text evidence="1">The sequence shown here is derived from an EMBL/GenBank/DDBJ whole genome shotgun (WGS) entry which is preliminary data.</text>
</comment>
<keyword evidence="2" id="KW-1185">Reference proteome</keyword>
<dbReference type="AlphaFoldDB" id="A0A3A6U292"/>
<gene>
    <name evidence="1" type="ORF">D5R81_00295</name>
</gene>
<dbReference type="EMBL" id="QYYH01000001">
    <property type="protein sequence ID" value="RJY19578.1"/>
    <property type="molecule type" value="Genomic_DNA"/>
</dbReference>
<dbReference type="Proteomes" id="UP000273022">
    <property type="component" value="Unassembled WGS sequence"/>
</dbReference>
<evidence type="ECO:0000313" key="2">
    <source>
        <dbReference type="Proteomes" id="UP000273022"/>
    </source>
</evidence>
<reference evidence="1 2" key="1">
    <citation type="submission" date="2018-09" db="EMBL/GenBank/DDBJ databases">
        <title>Phylogeny of the Shewanellaceae, and recommendation for two new genera, Pseudoshewanella and Parashewanella.</title>
        <authorList>
            <person name="Wang G."/>
        </authorList>
    </citation>
    <scope>NUCLEOTIDE SEQUENCE [LARGE SCALE GENOMIC DNA]</scope>
    <source>
        <strain evidence="1 2">KCTC 22492</strain>
    </source>
</reference>
<name>A0A3A6U292_9GAMM</name>
<dbReference type="RefSeq" id="WP_121851658.1">
    <property type="nucleotide sequence ID" value="NZ_CP037952.1"/>
</dbReference>
<sequence length="113" mass="12933">MNISESTSSVNEINAKIKKYIANLSRVRDKDFNRSEELASSLLELVDQRQKALELIMSKNDSVNEAFLKEQKALSTDFIEELTQHRQFYAESIANMNVGSSKVDVYKSVNKNR</sequence>
<evidence type="ECO:0008006" key="3">
    <source>
        <dbReference type="Google" id="ProtNLM"/>
    </source>
</evidence>
<accession>A0A3A6U292</accession>
<proteinExistence type="predicted"/>